<dbReference type="EMBL" id="CP012747">
    <property type="protein sequence ID" value="ALL68828.1"/>
    <property type="molecule type" value="Genomic_DNA"/>
</dbReference>
<dbReference type="AlphaFoldDB" id="A0A0P0RJI2"/>
<proteinExistence type="predicted"/>
<feature type="region of interest" description="Disordered" evidence="1">
    <location>
        <begin position="123"/>
        <end position="143"/>
    </location>
</feature>
<accession>A0A0P0RJI2</accession>
<evidence type="ECO:0000313" key="2">
    <source>
        <dbReference type="EMBL" id="ALL68828.1"/>
    </source>
</evidence>
<evidence type="ECO:0000256" key="1">
    <source>
        <dbReference type="SAM" id="MobiDB-lite"/>
    </source>
</evidence>
<evidence type="ECO:0000313" key="3">
    <source>
        <dbReference type="Proteomes" id="UP000019146"/>
    </source>
</evidence>
<name>A0A0P0RJI2_9BURK</name>
<protein>
    <submittedName>
        <fullName evidence="2">Uncharacterized protein</fullName>
    </submittedName>
</protein>
<organism evidence="2 3">
    <name type="scientific">Paraburkholderia caribensis MBA4</name>
    <dbReference type="NCBI Taxonomy" id="1323664"/>
    <lineage>
        <taxon>Bacteria</taxon>
        <taxon>Pseudomonadati</taxon>
        <taxon>Pseudomonadota</taxon>
        <taxon>Betaproteobacteria</taxon>
        <taxon>Burkholderiales</taxon>
        <taxon>Burkholderiaceae</taxon>
        <taxon>Paraburkholderia</taxon>
    </lineage>
</organism>
<gene>
    <name evidence="2" type="ORF">K788_0009103</name>
</gene>
<sequence length="143" mass="16184">MFIARLLEVAVHGFAQVSGSKGQHCCWLFCIIRTRPSKPLIYRNISHRQGTLQGACVGTHPTEFQAVVLCDHHHFSLRAPVHRAAKMCWFPRLSQRRAVGRPPTSRRTRARRARVCARSIPRPARTHGSAHMQAPHWHGPCTS</sequence>
<reference evidence="2 3" key="1">
    <citation type="journal article" date="2014" name="Genome Announc.">
        <title>Draft Genome Sequence of the Haloacid-Degrading Burkholderia caribensis Strain MBA4.</title>
        <authorList>
            <person name="Pan Y."/>
            <person name="Kong K.F."/>
            <person name="Tsang J.S."/>
        </authorList>
    </citation>
    <scope>NUCLEOTIDE SEQUENCE [LARGE SCALE GENOMIC DNA]</scope>
    <source>
        <strain evidence="2 3">MBA4</strain>
    </source>
</reference>
<dbReference type="Proteomes" id="UP000019146">
    <property type="component" value="Chromosome 2"/>
</dbReference>
<dbReference type="KEGG" id="bcai:K788_0009103"/>